<feature type="chain" id="PRO_5020573634" evidence="1">
    <location>
        <begin position="26"/>
        <end position="264"/>
    </location>
</feature>
<dbReference type="AlphaFoldDB" id="A0A4R0XRW9"/>
<organism evidence="2 3">
    <name type="scientific">Mycoplasma todarodis</name>
    <dbReference type="NCBI Taxonomy" id="1937191"/>
    <lineage>
        <taxon>Bacteria</taxon>
        <taxon>Bacillati</taxon>
        <taxon>Mycoplasmatota</taxon>
        <taxon>Mollicutes</taxon>
        <taxon>Mycoplasmataceae</taxon>
        <taxon>Mycoplasma</taxon>
    </lineage>
</organism>
<keyword evidence="1" id="KW-0732">Signal</keyword>
<evidence type="ECO:0000313" key="2">
    <source>
        <dbReference type="EMBL" id="TCG10319.1"/>
    </source>
</evidence>
<dbReference type="EMBL" id="PSZP01000067">
    <property type="protein sequence ID" value="TCG10319.1"/>
    <property type="molecule type" value="Genomic_DNA"/>
</dbReference>
<evidence type="ECO:0000256" key="1">
    <source>
        <dbReference type="SAM" id="SignalP"/>
    </source>
</evidence>
<dbReference type="RefSeq" id="WP_131613975.1">
    <property type="nucleotide sequence ID" value="NZ_PSZP01000067.1"/>
</dbReference>
<keyword evidence="3" id="KW-1185">Reference proteome</keyword>
<accession>A0A4R0XRW9</accession>
<evidence type="ECO:0000313" key="3">
    <source>
        <dbReference type="Proteomes" id="UP000291072"/>
    </source>
</evidence>
<name>A0A4R0XRW9_9MOLU</name>
<feature type="signal peptide" evidence="1">
    <location>
        <begin position="1"/>
        <end position="25"/>
    </location>
</feature>
<protein>
    <submittedName>
        <fullName evidence="2">Uncharacterized protein</fullName>
    </submittedName>
</protein>
<proteinExistence type="predicted"/>
<sequence length="264" mass="30144">MNKKNKKIAINTIGAISVVASTATAATYVKANENNEINKTKLEKYQIQLNEIKKINLSQNQSVNPYYDHSLDRPITNPGWSITPNMTIVQRIRELLTVKLQGSKSQSQFFSEVIQNPGAWIRQNITHGRTISEFLKNDPTIWNAIKSTNEIRRAQNSRRLLDANISINVYGLKASIENGKLKIGFSFKIQYLWKSPVPGQKGSYYNHVIVGIADRNDGYVSYKQTNRNNSAQNNWAENHRRITNALNSMRFNQNGKKLSEIKKY</sequence>
<dbReference type="Proteomes" id="UP000291072">
    <property type="component" value="Unassembled WGS sequence"/>
</dbReference>
<gene>
    <name evidence="2" type="ORF">C4B25_04655</name>
</gene>
<reference evidence="2 3" key="1">
    <citation type="submission" date="2018-02" db="EMBL/GenBank/DDBJ databases">
        <title>Mycoplasma marinum and Mycoplasma todarodis sp. nov., moderately halophilic and psychrotolerant mycoplasmas isolated from cephalopods.</title>
        <authorList>
            <person name="Viver T."/>
        </authorList>
    </citation>
    <scope>NUCLEOTIDE SEQUENCE [LARGE SCALE GENOMIC DNA]</scope>
    <source>
        <strain evidence="2 3">5H</strain>
    </source>
</reference>
<comment type="caution">
    <text evidence="2">The sequence shown here is derived from an EMBL/GenBank/DDBJ whole genome shotgun (WGS) entry which is preliminary data.</text>
</comment>